<proteinExistence type="predicted"/>
<gene>
    <name evidence="3" type="ORF">B0I36DRAFT_338540</name>
</gene>
<comment type="caution">
    <text evidence="3">The sequence shown here is derived from an EMBL/GenBank/DDBJ whole genome shotgun (WGS) entry which is preliminary data.</text>
</comment>
<dbReference type="OrthoDB" id="4757211at2759"/>
<feature type="domain" description="Heterokaryon incompatibility" evidence="2">
    <location>
        <begin position="58"/>
        <end position="172"/>
    </location>
</feature>
<keyword evidence="4" id="KW-1185">Reference proteome</keyword>
<feature type="region of interest" description="Disordered" evidence="1">
    <location>
        <begin position="150"/>
        <end position="177"/>
    </location>
</feature>
<organism evidence="3 4">
    <name type="scientific">Microdochium trichocladiopsis</name>
    <dbReference type="NCBI Taxonomy" id="1682393"/>
    <lineage>
        <taxon>Eukaryota</taxon>
        <taxon>Fungi</taxon>
        <taxon>Dikarya</taxon>
        <taxon>Ascomycota</taxon>
        <taxon>Pezizomycotina</taxon>
        <taxon>Sordariomycetes</taxon>
        <taxon>Xylariomycetidae</taxon>
        <taxon>Xylariales</taxon>
        <taxon>Microdochiaceae</taxon>
        <taxon>Microdochium</taxon>
    </lineage>
</organism>
<feature type="region of interest" description="Disordered" evidence="1">
    <location>
        <begin position="729"/>
        <end position="767"/>
    </location>
</feature>
<dbReference type="Proteomes" id="UP000756346">
    <property type="component" value="Unassembled WGS sequence"/>
</dbReference>
<evidence type="ECO:0000256" key="1">
    <source>
        <dbReference type="SAM" id="MobiDB-lite"/>
    </source>
</evidence>
<dbReference type="GeneID" id="70185319"/>
<dbReference type="PANTHER" id="PTHR24148">
    <property type="entry name" value="ANKYRIN REPEAT DOMAIN-CONTAINING PROTEIN 39 HOMOLOG-RELATED"/>
    <property type="match status" value="1"/>
</dbReference>
<evidence type="ECO:0000313" key="3">
    <source>
        <dbReference type="EMBL" id="KAH7014317.1"/>
    </source>
</evidence>
<reference evidence="3" key="1">
    <citation type="journal article" date="2021" name="Nat. Commun.">
        <title>Genetic determinants of endophytism in the Arabidopsis root mycobiome.</title>
        <authorList>
            <person name="Mesny F."/>
            <person name="Miyauchi S."/>
            <person name="Thiergart T."/>
            <person name="Pickel B."/>
            <person name="Atanasova L."/>
            <person name="Karlsson M."/>
            <person name="Huettel B."/>
            <person name="Barry K.W."/>
            <person name="Haridas S."/>
            <person name="Chen C."/>
            <person name="Bauer D."/>
            <person name="Andreopoulos W."/>
            <person name="Pangilinan J."/>
            <person name="LaButti K."/>
            <person name="Riley R."/>
            <person name="Lipzen A."/>
            <person name="Clum A."/>
            <person name="Drula E."/>
            <person name="Henrissat B."/>
            <person name="Kohler A."/>
            <person name="Grigoriev I.V."/>
            <person name="Martin F.M."/>
            <person name="Hacquard S."/>
        </authorList>
    </citation>
    <scope>NUCLEOTIDE SEQUENCE</scope>
    <source>
        <strain evidence="3">MPI-CAGE-CH-0230</strain>
    </source>
</reference>
<dbReference type="EMBL" id="JAGTJQ010000013">
    <property type="protein sequence ID" value="KAH7014317.1"/>
    <property type="molecule type" value="Genomic_DNA"/>
</dbReference>
<dbReference type="AlphaFoldDB" id="A0A9P8XRZ4"/>
<dbReference type="PANTHER" id="PTHR24148:SF73">
    <property type="entry name" value="HET DOMAIN PROTEIN (AFU_ORTHOLOGUE AFUA_8G01020)"/>
    <property type="match status" value="1"/>
</dbReference>
<dbReference type="RefSeq" id="XP_046005284.1">
    <property type="nucleotide sequence ID" value="XM_046155773.1"/>
</dbReference>
<feature type="compositionally biased region" description="Low complexity" evidence="1">
    <location>
        <begin position="751"/>
        <end position="762"/>
    </location>
</feature>
<dbReference type="InterPro" id="IPR010730">
    <property type="entry name" value="HET"/>
</dbReference>
<evidence type="ECO:0000259" key="2">
    <source>
        <dbReference type="Pfam" id="PF06985"/>
    </source>
</evidence>
<dbReference type="Pfam" id="PF06985">
    <property type="entry name" value="HET"/>
    <property type="match status" value="1"/>
</dbReference>
<feature type="compositionally biased region" description="Acidic residues" evidence="1">
    <location>
        <begin position="161"/>
        <end position="171"/>
    </location>
</feature>
<evidence type="ECO:0000313" key="4">
    <source>
        <dbReference type="Proteomes" id="UP000756346"/>
    </source>
</evidence>
<accession>A0A9P8XRZ4</accession>
<protein>
    <submittedName>
        <fullName evidence="3">Heterokaryon incompatibility protein-domain-containing protein</fullName>
    </submittedName>
</protein>
<dbReference type="InterPro" id="IPR052895">
    <property type="entry name" value="HetReg/Transcr_Mod"/>
</dbReference>
<sequence length="808" mass="90486">MGTFAYVPLHCTESRRIRLVKLAPLAEAKEAEASSGKETSGKLACQLLETLLDVAPPYIAISHAWGDATRHKASILVNGHAHNVSQTLADLLAYLQRYCRPRSNHFWIDELCINQEDVVEKGIQVGLMRQVYEKAWVLIAWLGTIKDFAEGPGQNGAEGKEGEEEEEEDEEDRRSDRDGLKDIHSLHGFFQAYVQNKDRYGVAMKRKELRFPIVPYAHRTKEVLVYELDANGCRINNIKGLTEDESAKVNESASVVEARLRYHIGNQRNSQDWSWGPVSRLLARPWFSRIWLVLEVYCAKNVQLAFGSHMISWTVLAEVCEAIVKYGLERNFCHIDRRNQLLRPAGFRHIIALARMRDAKVDGHGIDLTQILLRTRSFEVLDVRDRVYSLLSLASESDRTALPRDYGLSQEELAIKLAAHLLKSSSRPEEILSLAGIGWGTANSSVPSWVPSWSNLPANLKQTHSRLFHHNLRPVNNTPAGSGTARQVITIRPDLTTLRAEGYVVDKVQFLMTTACPNIGENFDITTADQHNRAPWTDWMLDAVDMLNQGAASPYPTREPLNEVLWRTLITSRTLDGAENTPAGPEYGLSFRRSVGRPFDSIFTTTNSDSSTALRTEQALHEEEAHRLLQTLTAHIDLPQVSPGRAYIERMSYSSSQTFRELERLWRRSYNVHGRGKCLFTTKNGFVGLAAPGLAKGGEFYIAYLRCSGGSDGGKGRRNPLVLKREPCHEVSPGRVMGGPENDFGPGSRANSNDSGTSGSNSICGSGKRYTSVKESSVQRFRLVSECYLHGGYILENKARHVQTLDIY</sequence>
<name>A0A9P8XRZ4_9PEZI</name>